<proteinExistence type="predicted"/>
<feature type="compositionally biased region" description="Polar residues" evidence="1">
    <location>
        <begin position="36"/>
        <end position="54"/>
    </location>
</feature>
<reference evidence="2" key="1">
    <citation type="submission" date="2018-02" db="EMBL/GenBank/DDBJ databases">
        <title>Rhizophora mucronata_Transcriptome.</title>
        <authorList>
            <person name="Meera S.P."/>
            <person name="Sreeshan A."/>
            <person name="Augustine A."/>
        </authorList>
    </citation>
    <scope>NUCLEOTIDE SEQUENCE</scope>
    <source>
        <tissue evidence="2">Leaf</tissue>
    </source>
</reference>
<organism evidence="2">
    <name type="scientific">Rhizophora mucronata</name>
    <name type="common">Asiatic mangrove</name>
    <dbReference type="NCBI Taxonomy" id="61149"/>
    <lineage>
        <taxon>Eukaryota</taxon>
        <taxon>Viridiplantae</taxon>
        <taxon>Streptophyta</taxon>
        <taxon>Embryophyta</taxon>
        <taxon>Tracheophyta</taxon>
        <taxon>Spermatophyta</taxon>
        <taxon>Magnoliopsida</taxon>
        <taxon>eudicotyledons</taxon>
        <taxon>Gunneridae</taxon>
        <taxon>Pentapetalae</taxon>
        <taxon>rosids</taxon>
        <taxon>fabids</taxon>
        <taxon>Malpighiales</taxon>
        <taxon>Rhizophoraceae</taxon>
        <taxon>Rhizophora</taxon>
    </lineage>
</organism>
<sequence length="54" mass="5817">MLEGDLESLELPRKPVLYPEETPINDGGTVNHDESSISSSAINPTESISFIVTS</sequence>
<evidence type="ECO:0000256" key="1">
    <source>
        <dbReference type="SAM" id="MobiDB-lite"/>
    </source>
</evidence>
<evidence type="ECO:0000313" key="2">
    <source>
        <dbReference type="EMBL" id="MBX51507.1"/>
    </source>
</evidence>
<dbReference type="EMBL" id="GGEC01071023">
    <property type="protein sequence ID" value="MBX51507.1"/>
    <property type="molecule type" value="Transcribed_RNA"/>
</dbReference>
<protein>
    <submittedName>
        <fullName evidence="2">Uncharacterized protein MANES_14G017400</fullName>
    </submittedName>
</protein>
<feature type="region of interest" description="Disordered" evidence="1">
    <location>
        <begin position="1"/>
        <end position="54"/>
    </location>
</feature>
<accession>A0A2P2P9Y5</accession>
<dbReference type="AlphaFoldDB" id="A0A2P2P9Y5"/>
<name>A0A2P2P9Y5_RHIMU</name>